<organism evidence="1 2">
    <name type="scientific">Lactobacillus phage ATCC8014</name>
    <dbReference type="NCBI Taxonomy" id="2892340"/>
    <lineage>
        <taxon>Viruses</taxon>
        <taxon>Duplodnaviria</taxon>
        <taxon>Heunggongvirae</taxon>
        <taxon>Uroviricota</taxon>
        <taxon>Caudoviricetes</taxon>
        <taxon>Coetzeevirus</taxon>
        <taxon>Coetzeevirus ATCC8014</taxon>
    </lineage>
</organism>
<dbReference type="KEGG" id="vg:14296375"/>
<dbReference type="GeneID" id="14296375"/>
<name>K4I1Q2_9CAUD</name>
<keyword evidence="2" id="KW-1185">Reference proteome</keyword>
<proteinExistence type="predicted"/>
<sequence length="137" mass="15145">MQSVVAKSGYCVLANADFNVNFKGINKLFDEFDKAGPTAIRYTEDAMKTSLARAAEKSKRLARVDTGYMKNNIIPDPVHTNNGTVVGSYTAHAEYSSFNEYGTYKMSAQPFMRPGVQAETSFFYKAVKDALAKNKFG</sequence>
<gene>
    <name evidence="1" type="ORF">8014-B1_0010</name>
</gene>
<dbReference type="EMBL" id="JX486087">
    <property type="protein sequence ID" value="AFU63017.1"/>
    <property type="molecule type" value="Genomic_DNA"/>
</dbReference>
<reference evidence="1 2" key="1">
    <citation type="journal article" date="2012" name="Appl. Environ. Microbiol.">
        <title>Characterization of Two Virulent Phages of Lactobacillus plantarum.</title>
        <authorList>
            <person name="Briggiler Marco M."/>
            <person name="Garneau J.E."/>
            <person name="Tremblay D."/>
            <person name="Quiberoni A."/>
            <person name="Moineau S."/>
        </authorList>
    </citation>
    <scope>NUCLEOTIDE SEQUENCE [LARGE SCALE GENOMIC DNA]</scope>
</reference>
<dbReference type="RefSeq" id="YP_007236696.1">
    <property type="nucleotide sequence ID" value="NC_019916.1"/>
</dbReference>
<dbReference type="InterPro" id="IPR010064">
    <property type="entry name" value="HK97-gp10_tail"/>
</dbReference>
<dbReference type="NCBIfam" id="TIGR01725">
    <property type="entry name" value="phge_HK97_gp10"/>
    <property type="match status" value="1"/>
</dbReference>
<evidence type="ECO:0000313" key="1">
    <source>
        <dbReference type="EMBL" id="AFU63017.1"/>
    </source>
</evidence>
<dbReference type="Pfam" id="PF04883">
    <property type="entry name" value="HK97-gp10_like"/>
    <property type="match status" value="1"/>
</dbReference>
<protein>
    <submittedName>
        <fullName evidence="1">Head to tail joining protein</fullName>
    </submittedName>
</protein>
<accession>K4I1Q2</accession>
<dbReference type="Proteomes" id="UP000008671">
    <property type="component" value="Segment"/>
</dbReference>
<evidence type="ECO:0000313" key="2">
    <source>
        <dbReference type="Proteomes" id="UP000008671"/>
    </source>
</evidence>